<comment type="caution">
    <text evidence="1">The sequence shown here is derived from an EMBL/GenBank/DDBJ whole genome shotgun (WGS) entry which is preliminary data.</text>
</comment>
<dbReference type="AlphaFoldDB" id="A0AAV8YHV5"/>
<proteinExistence type="predicted"/>
<reference evidence="1" key="1">
    <citation type="journal article" date="2023" name="Insect Mol. Biol.">
        <title>Genome sequencing provides insights into the evolution of gene families encoding plant cell wall-degrading enzymes in longhorned beetles.</title>
        <authorList>
            <person name="Shin N.R."/>
            <person name="Okamura Y."/>
            <person name="Kirsch R."/>
            <person name="Pauchet Y."/>
        </authorList>
    </citation>
    <scope>NUCLEOTIDE SEQUENCE</scope>
    <source>
        <strain evidence="1">RBIC_L_NR</strain>
    </source>
</reference>
<sequence>MNTAGKLKNNYQRTTLLSFDEIKLSELYEYDQKENEIVGPSSYMQVIMPRDLFDTWKQPVYIRFDQKVAKLTTRGGLHDNPSSLNAIYRNRMILLGKNPGMVHTHSNVVTPIGTEKEDLLAVP</sequence>
<dbReference type="Proteomes" id="UP001162156">
    <property type="component" value="Unassembled WGS sequence"/>
</dbReference>
<protein>
    <submittedName>
        <fullName evidence="1">Uncharacterized protein</fullName>
    </submittedName>
</protein>
<organism evidence="1 2">
    <name type="scientific">Rhamnusium bicolor</name>
    <dbReference type="NCBI Taxonomy" id="1586634"/>
    <lineage>
        <taxon>Eukaryota</taxon>
        <taxon>Metazoa</taxon>
        <taxon>Ecdysozoa</taxon>
        <taxon>Arthropoda</taxon>
        <taxon>Hexapoda</taxon>
        <taxon>Insecta</taxon>
        <taxon>Pterygota</taxon>
        <taxon>Neoptera</taxon>
        <taxon>Endopterygota</taxon>
        <taxon>Coleoptera</taxon>
        <taxon>Polyphaga</taxon>
        <taxon>Cucujiformia</taxon>
        <taxon>Chrysomeloidea</taxon>
        <taxon>Cerambycidae</taxon>
        <taxon>Lepturinae</taxon>
        <taxon>Rhagiini</taxon>
        <taxon>Rhamnusium</taxon>
    </lineage>
</organism>
<keyword evidence="2" id="KW-1185">Reference proteome</keyword>
<name>A0AAV8YHV5_9CUCU</name>
<gene>
    <name evidence="1" type="ORF">NQ314_007781</name>
</gene>
<accession>A0AAV8YHV5</accession>
<evidence type="ECO:0000313" key="2">
    <source>
        <dbReference type="Proteomes" id="UP001162156"/>
    </source>
</evidence>
<evidence type="ECO:0000313" key="1">
    <source>
        <dbReference type="EMBL" id="KAJ8950795.1"/>
    </source>
</evidence>
<dbReference type="EMBL" id="JANEYF010002153">
    <property type="protein sequence ID" value="KAJ8950795.1"/>
    <property type="molecule type" value="Genomic_DNA"/>
</dbReference>